<proteinExistence type="predicted"/>
<comment type="caution">
    <text evidence="1">The sequence shown here is derived from an EMBL/GenBank/DDBJ whole genome shotgun (WGS) entry which is preliminary data.</text>
</comment>
<name>A0ABQ6G5N2_9BACL</name>
<accession>A0ABQ6G5N2</accession>
<gene>
    <name evidence="1" type="ORF">MU1_01040</name>
</gene>
<protein>
    <submittedName>
        <fullName evidence="1">Uncharacterized protein</fullName>
    </submittedName>
</protein>
<organism evidence="1 2">
    <name type="scientific">Paenibacillus glycanilyticus</name>
    <dbReference type="NCBI Taxonomy" id="126569"/>
    <lineage>
        <taxon>Bacteria</taxon>
        <taxon>Bacillati</taxon>
        <taxon>Bacillota</taxon>
        <taxon>Bacilli</taxon>
        <taxon>Bacillales</taxon>
        <taxon>Paenibacillaceae</taxon>
        <taxon>Paenibacillus</taxon>
    </lineage>
</organism>
<keyword evidence="2" id="KW-1185">Reference proteome</keyword>
<dbReference type="Proteomes" id="UP001157114">
    <property type="component" value="Unassembled WGS sequence"/>
</dbReference>
<evidence type="ECO:0000313" key="1">
    <source>
        <dbReference type="EMBL" id="GLX65760.1"/>
    </source>
</evidence>
<sequence length="79" mass="8789">MLPMSAYQEFMEEKQKLDAYISRQFRIHSVVENLSGATIELMHPGGESAVLQLLSADARKYMSNLVVKQLASSGWNDAG</sequence>
<reference evidence="1 2" key="1">
    <citation type="submission" date="2023-03" db="EMBL/GenBank/DDBJ databases">
        <title>Draft genome sequence of the bacteria which degrade cell wall of Tricholomamatutake.</title>
        <authorList>
            <person name="Konishi Y."/>
            <person name="Fukuta Y."/>
            <person name="Shirasaka N."/>
        </authorList>
    </citation>
    <scope>NUCLEOTIDE SEQUENCE [LARGE SCALE GENOMIC DNA]</scope>
    <source>
        <strain evidence="2">mu1</strain>
    </source>
</reference>
<dbReference type="EMBL" id="BSSQ01000001">
    <property type="protein sequence ID" value="GLX65760.1"/>
    <property type="molecule type" value="Genomic_DNA"/>
</dbReference>
<evidence type="ECO:0000313" key="2">
    <source>
        <dbReference type="Proteomes" id="UP001157114"/>
    </source>
</evidence>